<accession>A0ACA9QHM5</accession>
<keyword evidence="2" id="KW-1185">Reference proteome</keyword>
<name>A0ACA9QHM5_9GLOM</name>
<reference evidence="1" key="1">
    <citation type="submission" date="2021-06" db="EMBL/GenBank/DDBJ databases">
        <authorList>
            <person name="Kallberg Y."/>
            <person name="Tangrot J."/>
            <person name="Rosling A."/>
        </authorList>
    </citation>
    <scope>NUCLEOTIDE SEQUENCE</scope>
    <source>
        <strain evidence="1">CL356</strain>
    </source>
</reference>
<dbReference type="Proteomes" id="UP000789525">
    <property type="component" value="Unassembled WGS sequence"/>
</dbReference>
<dbReference type="EMBL" id="CAJVPT010054007">
    <property type="protein sequence ID" value="CAG8752573.1"/>
    <property type="molecule type" value="Genomic_DNA"/>
</dbReference>
<gene>
    <name evidence="1" type="ORF">ACOLOM_LOCUS12774</name>
</gene>
<protein>
    <submittedName>
        <fullName evidence="1">9414_t:CDS:1</fullName>
    </submittedName>
</protein>
<sequence length="55" mass="6799">HWGWWFVQHLDRFTHNYGADDLNGHLERKGLERRGRKDRARNECKETSHRRGRQE</sequence>
<comment type="caution">
    <text evidence="1">The sequence shown here is derived from an EMBL/GenBank/DDBJ whole genome shotgun (WGS) entry which is preliminary data.</text>
</comment>
<evidence type="ECO:0000313" key="2">
    <source>
        <dbReference type="Proteomes" id="UP000789525"/>
    </source>
</evidence>
<feature type="non-terminal residue" evidence="1">
    <location>
        <position position="1"/>
    </location>
</feature>
<proteinExistence type="predicted"/>
<evidence type="ECO:0000313" key="1">
    <source>
        <dbReference type="EMBL" id="CAG8752573.1"/>
    </source>
</evidence>
<organism evidence="1 2">
    <name type="scientific">Acaulospora colombiana</name>
    <dbReference type="NCBI Taxonomy" id="27376"/>
    <lineage>
        <taxon>Eukaryota</taxon>
        <taxon>Fungi</taxon>
        <taxon>Fungi incertae sedis</taxon>
        <taxon>Mucoromycota</taxon>
        <taxon>Glomeromycotina</taxon>
        <taxon>Glomeromycetes</taxon>
        <taxon>Diversisporales</taxon>
        <taxon>Acaulosporaceae</taxon>
        <taxon>Acaulospora</taxon>
    </lineage>
</organism>